<sequence>MKFSDILMHWYRANKRDLPWRDTHDAYLIWLSEIILQQTRVEQGMPYYFKFAERFPTVKAFAEASEDEVLRLWQGLGYYSRGRNMLKTAIKVMEEHGGIFPSDYTSLIKLTGIGAYTAAAISSFSANEARAVVDGNVYRLISRHFGVETPINTPKGNKEFQELANELLNPYLAGEHNQAMIEFGALQCKPKNPNCSICPFITSCYAYQHKKISELPVKLKTLKIKQRFFSYFVVRKENDILLKRRDNSDIWAGLHDFPMIEFNQEPTLAELKSHPNYSLWFPSDAKIEAVSFPIKHILTHQRIFSTFIEIDSINEEIVQENGWLWLNLNDLDQYAQPKLIFAFLKKYLN</sequence>
<keyword evidence="6" id="KW-0004">4Fe-4S</keyword>
<evidence type="ECO:0000256" key="10">
    <source>
        <dbReference type="ARBA" id="ARBA00023004"/>
    </source>
</evidence>
<dbReference type="RefSeq" id="WP_039454100.1">
    <property type="nucleotide sequence ID" value="NZ_CP043329.1"/>
</dbReference>
<dbReference type="Pfam" id="PF14815">
    <property type="entry name" value="NUDIX_4"/>
    <property type="match status" value="1"/>
</dbReference>
<dbReference type="Proteomes" id="UP000323653">
    <property type="component" value="Chromosome"/>
</dbReference>
<dbReference type="GO" id="GO:0000701">
    <property type="term" value="F:purine-specific mismatch base pair DNA N-glycosylase activity"/>
    <property type="evidence" value="ECO:0007669"/>
    <property type="project" value="UniProtKB-EC"/>
</dbReference>
<dbReference type="SUPFAM" id="SSF48150">
    <property type="entry name" value="DNA-glycosylase"/>
    <property type="match status" value="1"/>
</dbReference>
<dbReference type="PANTHER" id="PTHR42944">
    <property type="entry name" value="ADENINE DNA GLYCOSYLASE"/>
    <property type="match status" value="1"/>
</dbReference>
<evidence type="ECO:0000313" key="17">
    <source>
        <dbReference type="Proteomes" id="UP000323653"/>
    </source>
</evidence>
<dbReference type="CDD" id="cd03431">
    <property type="entry name" value="NUDIX_DNA_Glycosylase_C-MutY"/>
    <property type="match status" value="1"/>
</dbReference>
<evidence type="ECO:0000256" key="1">
    <source>
        <dbReference type="ARBA" id="ARBA00000843"/>
    </source>
</evidence>
<dbReference type="PANTHER" id="PTHR42944:SF1">
    <property type="entry name" value="ADENINE DNA GLYCOSYLASE"/>
    <property type="match status" value="1"/>
</dbReference>
<dbReference type="InterPro" id="IPR023170">
    <property type="entry name" value="HhH_base_excis_C"/>
</dbReference>
<evidence type="ECO:0000256" key="12">
    <source>
        <dbReference type="ARBA" id="ARBA00023204"/>
    </source>
</evidence>
<dbReference type="Gene3D" id="3.90.79.10">
    <property type="entry name" value="Nucleoside Triphosphate Pyrophosphohydrolase"/>
    <property type="match status" value="1"/>
</dbReference>
<comment type="function">
    <text evidence="2">Adenine glycosylase active on G-A mispairs. MutY also corrects error-prone DNA synthesis past GO lesions which are due to the oxidatively damaged form of guanine: 7,8-dihydro-8-oxoguanine (8-oxo-dGTP).</text>
</comment>
<comment type="similarity">
    <text evidence="3 14">Belongs to the Nth/MutY family.</text>
</comment>
<evidence type="ECO:0000256" key="4">
    <source>
        <dbReference type="ARBA" id="ARBA00012045"/>
    </source>
</evidence>
<dbReference type="EC" id="3.2.2.31" evidence="4 14"/>
<feature type="domain" description="HhH-GPD" evidence="15">
    <location>
        <begin position="35"/>
        <end position="186"/>
    </location>
</feature>
<keyword evidence="12" id="KW-0234">DNA repair</keyword>
<evidence type="ECO:0000313" key="16">
    <source>
        <dbReference type="EMBL" id="QEK52500.1"/>
    </source>
</evidence>
<dbReference type="InterPro" id="IPR015797">
    <property type="entry name" value="NUDIX_hydrolase-like_dom_sf"/>
</dbReference>
<dbReference type="CDD" id="cd00056">
    <property type="entry name" value="ENDO3c"/>
    <property type="match status" value="1"/>
</dbReference>
<dbReference type="NCBIfam" id="TIGR01084">
    <property type="entry name" value="mutY"/>
    <property type="match status" value="1"/>
</dbReference>
<dbReference type="GO" id="GO:0006284">
    <property type="term" value="P:base-excision repair"/>
    <property type="evidence" value="ECO:0007669"/>
    <property type="project" value="UniProtKB-UniRule"/>
</dbReference>
<evidence type="ECO:0000256" key="5">
    <source>
        <dbReference type="ARBA" id="ARBA00022023"/>
    </source>
</evidence>
<comment type="cofactor">
    <cofactor evidence="14">
        <name>[4Fe-4S] cluster</name>
        <dbReference type="ChEBI" id="CHEBI:49883"/>
    </cofactor>
    <text evidence="14">Binds 1 [4Fe-4S] cluster.</text>
</comment>
<evidence type="ECO:0000256" key="14">
    <source>
        <dbReference type="RuleBase" id="RU365096"/>
    </source>
</evidence>
<evidence type="ECO:0000256" key="7">
    <source>
        <dbReference type="ARBA" id="ARBA00022723"/>
    </source>
</evidence>
<evidence type="ECO:0000256" key="2">
    <source>
        <dbReference type="ARBA" id="ARBA00002933"/>
    </source>
</evidence>
<dbReference type="GO" id="GO:0051539">
    <property type="term" value="F:4 iron, 4 sulfur cluster binding"/>
    <property type="evidence" value="ECO:0007669"/>
    <property type="project" value="UniProtKB-UniRule"/>
</dbReference>
<evidence type="ECO:0000256" key="9">
    <source>
        <dbReference type="ARBA" id="ARBA00022801"/>
    </source>
</evidence>
<accession>A0A5C0VML4</accession>
<keyword evidence="10 14" id="KW-0408">Iron</keyword>
<dbReference type="GO" id="GO:0032357">
    <property type="term" value="F:oxidized purine DNA binding"/>
    <property type="evidence" value="ECO:0007669"/>
    <property type="project" value="TreeGrafter"/>
</dbReference>
<dbReference type="InterPro" id="IPR029119">
    <property type="entry name" value="MutY_C"/>
</dbReference>
<dbReference type="Gene3D" id="1.10.340.30">
    <property type="entry name" value="Hypothetical protein, domain 2"/>
    <property type="match status" value="1"/>
</dbReference>
<dbReference type="SMART" id="SM00478">
    <property type="entry name" value="ENDO3c"/>
    <property type="match status" value="1"/>
</dbReference>
<comment type="catalytic activity">
    <reaction evidence="1 14">
        <text>Hydrolyzes free adenine bases from 7,8-dihydro-8-oxoguanine:adenine mismatched double-stranded DNA, leaving an apurinic site.</text>
        <dbReference type="EC" id="3.2.2.31"/>
    </reaction>
</comment>
<evidence type="ECO:0000256" key="11">
    <source>
        <dbReference type="ARBA" id="ARBA00023014"/>
    </source>
</evidence>
<dbReference type="GO" id="GO:0046872">
    <property type="term" value="F:metal ion binding"/>
    <property type="evidence" value="ECO:0007669"/>
    <property type="project" value="UniProtKB-UniRule"/>
</dbReference>
<dbReference type="InterPro" id="IPR005760">
    <property type="entry name" value="A/G_AdeGlyc_MutY"/>
</dbReference>
<keyword evidence="17" id="KW-1185">Reference proteome</keyword>
<keyword evidence="13 14" id="KW-0326">Glycosidase</keyword>
<gene>
    <name evidence="16" type="primary">mutY</name>
    <name evidence="16" type="ORF">FYC62_13175</name>
</gene>
<evidence type="ECO:0000259" key="15">
    <source>
        <dbReference type="SMART" id="SM00478"/>
    </source>
</evidence>
<dbReference type="InterPro" id="IPR044298">
    <property type="entry name" value="MIG/MutY"/>
</dbReference>
<keyword evidence="7" id="KW-0479">Metal-binding</keyword>
<dbReference type="SUPFAM" id="SSF55811">
    <property type="entry name" value="Nudix"/>
    <property type="match status" value="1"/>
</dbReference>
<dbReference type="GO" id="GO:0006298">
    <property type="term" value="P:mismatch repair"/>
    <property type="evidence" value="ECO:0007669"/>
    <property type="project" value="TreeGrafter"/>
</dbReference>
<dbReference type="EMBL" id="CP043329">
    <property type="protein sequence ID" value="QEK52500.1"/>
    <property type="molecule type" value="Genomic_DNA"/>
</dbReference>
<dbReference type="GO" id="GO:0034039">
    <property type="term" value="F:8-oxo-7,8-dihydroguanine DNA N-glycosylase activity"/>
    <property type="evidence" value="ECO:0007669"/>
    <property type="project" value="TreeGrafter"/>
</dbReference>
<evidence type="ECO:0000256" key="3">
    <source>
        <dbReference type="ARBA" id="ARBA00008343"/>
    </source>
</evidence>
<keyword evidence="8 14" id="KW-0227">DNA damage</keyword>
<evidence type="ECO:0000256" key="13">
    <source>
        <dbReference type="ARBA" id="ARBA00023295"/>
    </source>
</evidence>
<dbReference type="GO" id="GO:0035485">
    <property type="term" value="F:adenine/guanine mispair binding"/>
    <property type="evidence" value="ECO:0007669"/>
    <property type="project" value="TreeGrafter"/>
</dbReference>
<evidence type="ECO:0000256" key="6">
    <source>
        <dbReference type="ARBA" id="ARBA00022485"/>
    </source>
</evidence>
<dbReference type="Pfam" id="PF00730">
    <property type="entry name" value="HhH-GPD"/>
    <property type="match status" value="1"/>
</dbReference>
<proteinExistence type="inferred from homology"/>
<dbReference type="InterPro" id="IPR011257">
    <property type="entry name" value="DNA_glycosylase"/>
</dbReference>
<dbReference type="KEGG" id="pej:FYC62_13175"/>
<keyword evidence="9" id="KW-0378">Hydrolase</keyword>
<organism evidence="16 17">
    <name type="scientific">Pedobacter aquae</name>
    <dbReference type="NCBI Taxonomy" id="2605747"/>
    <lineage>
        <taxon>Bacteria</taxon>
        <taxon>Pseudomonadati</taxon>
        <taxon>Bacteroidota</taxon>
        <taxon>Sphingobacteriia</taxon>
        <taxon>Sphingobacteriales</taxon>
        <taxon>Sphingobacteriaceae</taxon>
        <taxon>Pedobacter</taxon>
    </lineage>
</organism>
<dbReference type="Gene3D" id="1.10.1670.10">
    <property type="entry name" value="Helix-hairpin-Helix base-excision DNA repair enzymes (C-terminal)"/>
    <property type="match status" value="1"/>
</dbReference>
<name>A0A5C0VML4_9SPHI</name>
<protein>
    <recommendedName>
        <fullName evidence="5 14">Adenine DNA glycosylase</fullName>
        <ecNumber evidence="4 14">3.2.2.31</ecNumber>
    </recommendedName>
</protein>
<dbReference type="InterPro" id="IPR003265">
    <property type="entry name" value="HhH-GPD_domain"/>
</dbReference>
<dbReference type="AlphaFoldDB" id="A0A5C0VML4"/>
<evidence type="ECO:0000256" key="8">
    <source>
        <dbReference type="ARBA" id="ARBA00022763"/>
    </source>
</evidence>
<reference evidence="16 17" key="1">
    <citation type="submission" date="2019-08" db="EMBL/GenBank/DDBJ databases">
        <title>Pedobacter sp. nov., isolated from Han river, South Korea.</title>
        <authorList>
            <person name="Lee D.-H."/>
            <person name="Kim Y.-S."/>
            <person name="Hwang E.-M."/>
            <person name="Le Tran T.C."/>
            <person name="Cha C.-J."/>
        </authorList>
    </citation>
    <scope>NUCLEOTIDE SEQUENCE [LARGE SCALE GENOMIC DNA]</scope>
    <source>
        <strain evidence="16 17">CJ43</strain>
    </source>
</reference>
<keyword evidence="11" id="KW-0411">Iron-sulfur</keyword>